<dbReference type="InParanoid" id="A0A1D6HSN9"/>
<feature type="compositionally biased region" description="Low complexity" evidence="2">
    <location>
        <begin position="267"/>
        <end position="285"/>
    </location>
</feature>
<name>A0A1D6HSN9_MAIZE</name>
<evidence type="ECO:0000313" key="3">
    <source>
        <dbReference type="EMBL" id="ONM51429.1"/>
    </source>
</evidence>
<feature type="compositionally biased region" description="Low complexity" evidence="2">
    <location>
        <begin position="292"/>
        <end position="305"/>
    </location>
</feature>
<sequence>MEKNQGTGRRAQCEVCKKLRRSCPLNCIFAPNFSAEEFAAVNRVYGSGNVANMIRCVTPSEQRRVAAATLVAEARARERDPVFGCVSYIRILQEFNYNARKQVDEAREEIAREFGAAAAAEPVDLAAAGPAVRLEARAQVDAALKDARELDARMLDVRKGNDVILWRELQQQQAAVKGKGKGKRAMKGKEVDVKRRRHEPSLSEQTMQVVPQAAKPRNPGPPGFPDDHSRQQVAVAVAEAERTAPPDAPEGHGHGRQLHHQMSEPEAQQQASAADASAGQHTGTGHPHHAGDAAAPDIPAGPGHDSSTSVIRAMQEVQHAGATGEQDQHHVAQHAQNEHCVALGHGDPYGISQDILQLQLLLMGQCGAAPATEQDVTAMMQQMAAAASGWQQQDHPAPQPQYAEMRDNTLGHGHGHPDGLSSEEILQPQELSMEQCDAAVEGTAPAEQDVMAMMQQMAAAASGWQQQDHLAPQPQYVEMRDNTLGHGHGHPDGLSSEKILQLQELLMGQCDAAEEGAAPTEQEVMVMMQQMAAAAWPQQDPAPQYAETDITIGHGHPDMQKLLDTTELARNQLMTNNYVTTMVQQNSSSVLAPSSPRGRTSPRPGLLPPRDWPW</sequence>
<evidence type="ECO:0000256" key="2">
    <source>
        <dbReference type="SAM" id="MobiDB-lite"/>
    </source>
</evidence>
<reference evidence="3" key="1">
    <citation type="submission" date="2015-12" db="EMBL/GenBank/DDBJ databases">
        <title>Update maize B73 reference genome by single molecule sequencing technologies.</title>
        <authorList>
            <consortium name="Maize Genome Sequencing Project"/>
            <person name="Ware D."/>
        </authorList>
    </citation>
    <scope>NUCLEOTIDE SEQUENCE [LARGE SCALE GENOMIC DNA]</scope>
    <source>
        <tissue evidence="3">Seedling</tissue>
    </source>
</reference>
<dbReference type="SMR" id="A0A1D6HSN9"/>
<organism evidence="3">
    <name type="scientific">Zea mays</name>
    <name type="common">Maize</name>
    <dbReference type="NCBI Taxonomy" id="4577"/>
    <lineage>
        <taxon>Eukaryota</taxon>
        <taxon>Viridiplantae</taxon>
        <taxon>Streptophyta</taxon>
        <taxon>Embryophyta</taxon>
        <taxon>Tracheophyta</taxon>
        <taxon>Spermatophyta</taxon>
        <taxon>Magnoliopsida</taxon>
        <taxon>Liliopsida</taxon>
        <taxon>Poales</taxon>
        <taxon>Poaceae</taxon>
        <taxon>PACMAD clade</taxon>
        <taxon>Panicoideae</taxon>
        <taxon>Andropogonodae</taxon>
        <taxon>Andropogoneae</taxon>
        <taxon>Tripsacinae</taxon>
        <taxon>Zea</taxon>
    </lineage>
</organism>
<dbReference type="eggNOG" id="ENOG502QSSJ">
    <property type="taxonomic scope" value="Eukaryota"/>
</dbReference>
<feature type="compositionally biased region" description="Low complexity" evidence="2">
    <location>
        <begin position="593"/>
        <end position="604"/>
    </location>
</feature>
<dbReference type="PROSITE" id="PS50891">
    <property type="entry name" value="LOB"/>
    <property type="match status" value="1"/>
</dbReference>
<feature type="compositionally biased region" description="Pro residues" evidence="2">
    <location>
        <begin position="605"/>
        <end position="614"/>
    </location>
</feature>
<comment type="similarity">
    <text evidence="1">Belongs to the LOB domain-containing protein family.</text>
</comment>
<feature type="compositionally biased region" description="Basic and acidic residues" evidence="2">
    <location>
        <begin position="239"/>
        <end position="253"/>
    </location>
</feature>
<accession>A0A1D6HSN9</accession>
<dbReference type="InterPro" id="IPR004883">
    <property type="entry name" value="LOB"/>
</dbReference>
<proteinExistence type="inferred from homology"/>
<feature type="region of interest" description="Disordered" evidence="2">
    <location>
        <begin position="176"/>
        <end position="307"/>
    </location>
</feature>
<dbReference type="Pfam" id="PF03195">
    <property type="entry name" value="LOB"/>
    <property type="match status" value="1"/>
</dbReference>
<dbReference type="AlphaFoldDB" id="A0A1D6HSN9"/>
<feature type="region of interest" description="Disordered" evidence="2">
    <location>
        <begin position="586"/>
        <end position="614"/>
    </location>
</feature>
<dbReference type="PANTHER" id="PTHR31301">
    <property type="entry name" value="LOB DOMAIN-CONTAINING PROTEIN 4-RELATED"/>
    <property type="match status" value="1"/>
</dbReference>
<evidence type="ECO:0000256" key="1">
    <source>
        <dbReference type="ARBA" id="ARBA00005474"/>
    </source>
</evidence>
<gene>
    <name evidence="3" type="ORF">ZEAMMB73_Zm00001d018832</name>
</gene>
<dbReference type="EMBL" id="CM007650">
    <property type="protein sequence ID" value="ONM51429.1"/>
    <property type="molecule type" value="Genomic_DNA"/>
</dbReference>
<dbReference type="PaxDb" id="4577-GRMZM2G704330_P01"/>
<dbReference type="PANTHER" id="PTHR31301:SF116">
    <property type="entry name" value="DOMAIN PROTEIN 12, PUTATIVE, EXPRESSED-RELATED"/>
    <property type="match status" value="1"/>
</dbReference>
<dbReference type="STRING" id="4577.A0A1D6HSN9"/>
<protein>
    <submittedName>
        <fullName evidence="3">Uncharacterized protein</fullName>
    </submittedName>
</protein>